<proteinExistence type="predicted"/>
<evidence type="ECO:0000259" key="5">
    <source>
        <dbReference type="PROSITE" id="PS50893"/>
    </source>
</evidence>
<evidence type="ECO:0000256" key="2">
    <source>
        <dbReference type="ARBA" id="ARBA00022737"/>
    </source>
</evidence>
<dbReference type="Gene3D" id="3.40.50.300">
    <property type="entry name" value="P-loop containing nucleotide triphosphate hydrolases"/>
    <property type="match status" value="2"/>
</dbReference>
<organism evidence="6 7">
    <name type="scientific">Victivallis lenta</name>
    <dbReference type="NCBI Taxonomy" id="2606640"/>
    <lineage>
        <taxon>Bacteria</taxon>
        <taxon>Pseudomonadati</taxon>
        <taxon>Lentisphaerota</taxon>
        <taxon>Lentisphaeria</taxon>
        <taxon>Victivallales</taxon>
        <taxon>Victivallaceae</taxon>
        <taxon>Victivallis</taxon>
    </lineage>
</organism>
<dbReference type="EMBL" id="VUNS01000002">
    <property type="protein sequence ID" value="MST96046.1"/>
    <property type="molecule type" value="Genomic_DNA"/>
</dbReference>
<dbReference type="InterPro" id="IPR050107">
    <property type="entry name" value="ABC_carbohydrate_import_ATPase"/>
</dbReference>
<dbReference type="InterPro" id="IPR017871">
    <property type="entry name" value="ABC_transporter-like_CS"/>
</dbReference>
<dbReference type="CDD" id="cd03216">
    <property type="entry name" value="ABC_Carb_Monos_I"/>
    <property type="match status" value="1"/>
</dbReference>
<feature type="domain" description="ABC transporter" evidence="5">
    <location>
        <begin position="221"/>
        <end position="479"/>
    </location>
</feature>
<accession>A0A844FY77</accession>
<keyword evidence="2" id="KW-0677">Repeat</keyword>
<keyword evidence="4 6" id="KW-0067">ATP-binding</keyword>
<evidence type="ECO:0000256" key="3">
    <source>
        <dbReference type="ARBA" id="ARBA00022741"/>
    </source>
</evidence>
<sequence>MLRVENLTKCYDAEKALDGVSLTLEAGRILGLIGENGAGKSTFTKCLTGVVKPTSGRIELEPGVSVGWIPQEFNLVEHLTVTENIFLGRERSRFGLLDRAAMRREAARRLARLHADIDPDTPVAELPPSGKQMVEFAKALDESYRLLLMDEPTTILNAEETQRLFAIMREFKASGGSIIYISHKLAEVKEICDEIAVLRDGTLVSVSPASELDPPEMARRMVGRELSRMFPDSPSNPPGTPALEVEHLSSGRAVRDVSFVLRHGEILGVAGLAGAGRTEMAEALMALRRIDGGTVKVNGRAVRFRRPAEAVAAGLSYLPEDRQGSGILPGFTIGENITLVSLARYCRGLLRPAEIRRAAEAYVKEFRIKPARPDALLCELSGGNQQKVAMAKGLDTRPEIFIFDEPTRGVDIAARRDIYEFIRNLANGGVACLLISSDMEEILGMCGRVMVMRAGAVAGFRSGEELTQEELMYLAIGVERR</sequence>
<reference evidence="6 7" key="1">
    <citation type="submission" date="2019-08" db="EMBL/GenBank/DDBJ databases">
        <title>In-depth cultivation of the pig gut microbiome towards novel bacterial diversity and tailored functional studies.</title>
        <authorList>
            <person name="Wylensek D."/>
            <person name="Hitch T.C.A."/>
            <person name="Clavel T."/>
        </authorList>
    </citation>
    <scope>NUCLEOTIDE SEQUENCE [LARGE SCALE GENOMIC DNA]</scope>
    <source>
        <strain evidence="6 7">BBE-744-WT-12</strain>
    </source>
</reference>
<protein>
    <submittedName>
        <fullName evidence="6">Sugar ABC transporter ATP-binding protein</fullName>
    </submittedName>
</protein>
<comment type="caution">
    <text evidence="6">The sequence shown here is derived from an EMBL/GenBank/DDBJ whole genome shotgun (WGS) entry which is preliminary data.</text>
</comment>
<evidence type="ECO:0000313" key="6">
    <source>
        <dbReference type="EMBL" id="MST96046.1"/>
    </source>
</evidence>
<dbReference type="InterPro" id="IPR003593">
    <property type="entry name" value="AAA+_ATPase"/>
</dbReference>
<name>A0A844FY77_9BACT</name>
<dbReference type="GO" id="GO:0016887">
    <property type="term" value="F:ATP hydrolysis activity"/>
    <property type="evidence" value="ECO:0007669"/>
    <property type="project" value="InterPro"/>
</dbReference>
<dbReference type="Proteomes" id="UP000435649">
    <property type="component" value="Unassembled WGS sequence"/>
</dbReference>
<dbReference type="Pfam" id="PF00005">
    <property type="entry name" value="ABC_tran"/>
    <property type="match status" value="2"/>
</dbReference>
<dbReference type="SMART" id="SM00382">
    <property type="entry name" value="AAA"/>
    <property type="match status" value="2"/>
</dbReference>
<dbReference type="InterPro" id="IPR003439">
    <property type="entry name" value="ABC_transporter-like_ATP-bd"/>
</dbReference>
<dbReference type="InterPro" id="IPR027417">
    <property type="entry name" value="P-loop_NTPase"/>
</dbReference>
<evidence type="ECO:0000256" key="4">
    <source>
        <dbReference type="ARBA" id="ARBA00022840"/>
    </source>
</evidence>
<keyword evidence="1" id="KW-0813">Transport</keyword>
<dbReference type="PANTHER" id="PTHR43790:SF9">
    <property type="entry name" value="GALACTOFURANOSE TRANSPORTER ATP-BINDING PROTEIN YTFR"/>
    <property type="match status" value="1"/>
</dbReference>
<dbReference type="AlphaFoldDB" id="A0A844FY77"/>
<dbReference type="SUPFAM" id="SSF52540">
    <property type="entry name" value="P-loop containing nucleoside triphosphate hydrolases"/>
    <property type="match status" value="2"/>
</dbReference>
<dbReference type="PROSITE" id="PS50893">
    <property type="entry name" value="ABC_TRANSPORTER_2"/>
    <property type="match status" value="2"/>
</dbReference>
<keyword evidence="7" id="KW-1185">Reference proteome</keyword>
<dbReference type="RefSeq" id="WP_154416970.1">
    <property type="nucleotide sequence ID" value="NZ_VUNS01000002.1"/>
</dbReference>
<evidence type="ECO:0000313" key="7">
    <source>
        <dbReference type="Proteomes" id="UP000435649"/>
    </source>
</evidence>
<dbReference type="GO" id="GO:0005524">
    <property type="term" value="F:ATP binding"/>
    <property type="evidence" value="ECO:0007669"/>
    <property type="project" value="UniProtKB-KW"/>
</dbReference>
<gene>
    <name evidence="6" type="ORF">FYJ85_03175</name>
</gene>
<evidence type="ECO:0000256" key="1">
    <source>
        <dbReference type="ARBA" id="ARBA00022448"/>
    </source>
</evidence>
<dbReference type="PANTHER" id="PTHR43790">
    <property type="entry name" value="CARBOHYDRATE TRANSPORT ATP-BINDING PROTEIN MG119-RELATED"/>
    <property type="match status" value="1"/>
</dbReference>
<feature type="domain" description="ABC transporter" evidence="5">
    <location>
        <begin position="2"/>
        <end position="225"/>
    </location>
</feature>
<keyword evidence="3" id="KW-0547">Nucleotide-binding</keyword>
<dbReference type="CDD" id="cd03215">
    <property type="entry name" value="ABC_Carb_Monos_II"/>
    <property type="match status" value="1"/>
</dbReference>
<dbReference type="PROSITE" id="PS00211">
    <property type="entry name" value="ABC_TRANSPORTER_1"/>
    <property type="match status" value="1"/>
</dbReference>